<protein>
    <submittedName>
        <fullName evidence="12 13">Protein RETICULATA, chloroplastic</fullName>
    </submittedName>
</protein>
<comment type="subcellular location">
    <subcellularLocation>
        <location evidence="1">Plastid</location>
        <location evidence="1">Chloroplast membrane</location>
        <topology evidence="1">Multi-pass membrane protein</topology>
    </subcellularLocation>
</comment>
<accession>A0A6J0K311</accession>
<dbReference type="RefSeq" id="XP_018441846.1">
    <property type="nucleotide sequence ID" value="XM_018586344.2"/>
</dbReference>
<reference evidence="12 13" key="2">
    <citation type="submission" date="2025-04" db="UniProtKB">
        <authorList>
            <consortium name="RefSeq"/>
        </authorList>
    </citation>
    <scope>IDENTIFICATION</scope>
    <source>
        <tissue evidence="12 13">Leaf</tissue>
    </source>
</reference>
<dbReference type="GO" id="GO:0099402">
    <property type="term" value="P:plant organ development"/>
    <property type="evidence" value="ECO:0007669"/>
    <property type="project" value="TreeGrafter"/>
</dbReference>
<evidence type="ECO:0000256" key="7">
    <source>
        <dbReference type="ARBA" id="ARBA00022989"/>
    </source>
</evidence>
<keyword evidence="6" id="KW-0809">Transit peptide</keyword>
<evidence type="ECO:0000256" key="8">
    <source>
        <dbReference type="ARBA" id="ARBA00023136"/>
    </source>
</evidence>
<evidence type="ECO:0000256" key="1">
    <source>
        <dbReference type="ARBA" id="ARBA00004508"/>
    </source>
</evidence>
<keyword evidence="5 10" id="KW-0812">Transmembrane</keyword>
<dbReference type="AlphaFoldDB" id="A0A6J0K311"/>
<evidence type="ECO:0000256" key="10">
    <source>
        <dbReference type="SAM" id="Phobius"/>
    </source>
</evidence>
<dbReference type="Proteomes" id="UP000504610">
    <property type="component" value="Chromosome 6"/>
</dbReference>
<keyword evidence="8 10" id="KW-0472">Membrane</keyword>
<dbReference type="RefSeq" id="XP_018441847.1">
    <property type="nucleotide sequence ID" value="XM_018586345.2"/>
</dbReference>
<evidence type="ECO:0000313" key="11">
    <source>
        <dbReference type="Proteomes" id="UP000504610"/>
    </source>
</evidence>
<dbReference type="PANTHER" id="PTHR31038">
    <property type="entry name" value="EXPRESSED PROTEIN-RELATED"/>
    <property type="match status" value="1"/>
</dbReference>
<keyword evidence="4" id="KW-0934">Plastid</keyword>
<dbReference type="KEGG" id="rsz:108813713"/>
<organism evidence="11 12">
    <name type="scientific">Raphanus sativus</name>
    <name type="common">Radish</name>
    <name type="synonym">Raphanus raphanistrum var. sativus</name>
    <dbReference type="NCBI Taxonomy" id="3726"/>
    <lineage>
        <taxon>Eukaryota</taxon>
        <taxon>Viridiplantae</taxon>
        <taxon>Streptophyta</taxon>
        <taxon>Embryophyta</taxon>
        <taxon>Tracheophyta</taxon>
        <taxon>Spermatophyta</taxon>
        <taxon>Magnoliopsida</taxon>
        <taxon>eudicotyledons</taxon>
        <taxon>Gunneridae</taxon>
        <taxon>Pentapetalae</taxon>
        <taxon>rosids</taxon>
        <taxon>malvids</taxon>
        <taxon>Brassicales</taxon>
        <taxon>Brassicaceae</taxon>
        <taxon>Brassiceae</taxon>
        <taxon>Raphanus</taxon>
    </lineage>
</organism>
<gene>
    <name evidence="12 13" type="primary">LOC108813713</name>
</gene>
<evidence type="ECO:0000256" key="9">
    <source>
        <dbReference type="SAM" id="MobiDB-lite"/>
    </source>
</evidence>
<keyword evidence="11" id="KW-1185">Reference proteome</keyword>
<dbReference type="GO" id="GO:0009706">
    <property type="term" value="C:chloroplast inner membrane"/>
    <property type="evidence" value="ECO:0007669"/>
    <property type="project" value="TreeGrafter"/>
</dbReference>
<dbReference type="OrthoDB" id="205639at2759"/>
<dbReference type="PANTHER" id="PTHR31038:SF19">
    <property type="entry name" value="PROTEIN RETICULATA, CHLOROPLASTIC"/>
    <property type="match status" value="1"/>
</dbReference>
<evidence type="ECO:0000313" key="13">
    <source>
        <dbReference type="RefSeq" id="XP_018441847.1"/>
    </source>
</evidence>
<evidence type="ECO:0000256" key="6">
    <source>
        <dbReference type="ARBA" id="ARBA00022946"/>
    </source>
</evidence>
<feature type="region of interest" description="Disordered" evidence="9">
    <location>
        <begin position="78"/>
        <end position="147"/>
    </location>
</feature>
<evidence type="ECO:0000256" key="5">
    <source>
        <dbReference type="ARBA" id="ARBA00022692"/>
    </source>
</evidence>
<comment type="similarity">
    <text evidence="2">Belongs to the RETICULATA family.</text>
</comment>
<feature type="transmembrane region" description="Helical" evidence="10">
    <location>
        <begin position="329"/>
        <end position="349"/>
    </location>
</feature>
<dbReference type="GeneID" id="108813713"/>
<evidence type="ECO:0000256" key="4">
    <source>
        <dbReference type="ARBA" id="ARBA00022640"/>
    </source>
</evidence>
<name>A0A6J0K311_RAPSA</name>
<keyword evidence="3" id="KW-0150">Chloroplast</keyword>
<proteinExistence type="inferred from homology"/>
<evidence type="ECO:0000313" key="12">
    <source>
        <dbReference type="RefSeq" id="XP_018441846.1"/>
    </source>
</evidence>
<feature type="compositionally biased region" description="Gly residues" evidence="9">
    <location>
        <begin position="117"/>
        <end position="138"/>
    </location>
</feature>
<reference evidence="11" key="1">
    <citation type="journal article" date="2019" name="Database">
        <title>The radish genome database (RadishGD): an integrated information resource for radish genomics.</title>
        <authorList>
            <person name="Yu H.J."/>
            <person name="Baek S."/>
            <person name="Lee Y.J."/>
            <person name="Cho A."/>
            <person name="Mun J.H."/>
        </authorList>
    </citation>
    <scope>NUCLEOTIDE SEQUENCE [LARGE SCALE GENOMIC DNA]</scope>
    <source>
        <strain evidence="11">cv. WK10039</strain>
    </source>
</reference>
<evidence type="ECO:0000256" key="3">
    <source>
        <dbReference type="ARBA" id="ARBA00022528"/>
    </source>
</evidence>
<feature type="transmembrane region" description="Helical" evidence="10">
    <location>
        <begin position="253"/>
        <end position="278"/>
    </location>
</feature>
<dbReference type="Pfam" id="PF11891">
    <property type="entry name" value="RETICULATA-like"/>
    <property type="match status" value="1"/>
</dbReference>
<sequence>MAGGCAMNCHFSSAVKLRNDIASLRPRSRDFAFGGSVNKEMKVPVLRIKEQRSRLLMVVNMSQSPVEPSLSSVVAATEPTKGGVEEEGVGGGSVLRKGDNVGSLGAGDEPEKLVLSDGGGGGNGGFNNGGGGGGGGEGDGGEEEDYEEKEFGPLLKFEEVMRETEARGATLPSDMLEAAKTFGIRKLILLRYLDLQSSAGLLGFAIRSWSLLRNRMLADPSFLFKIGTEIVIDSCCATVAEVQKRGKDFWAEFELYVADLLVGVVVNVALVGMLAPFVRFGQPSSASSGFLGRMLNAYNALPSSVFEAERPGCSFSAQQRLATYFYKGIMYGAVGFGCGIVGQGIANLIMTAKRSINKSEEDIPVPPLIKSAALWGVFLSVSSNTRYQIINGLERVVEASPFAKKVPPVALAFTVGVRFANNIYGGMQFVDWARLSGCQ</sequence>
<dbReference type="InterPro" id="IPR021825">
    <property type="entry name" value="RETICULATA-related"/>
</dbReference>
<keyword evidence="7 10" id="KW-1133">Transmembrane helix</keyword>
<evidence type="ECO:0000256" key="2">
    <source>
        <dbReference type="ARBA" id="ARBA00010793"/>
    </source>
</evidence>